<dbReference type="EMBL" id="HBUF01658893">
    <property type="protein sequence ID" value="CAG6788267.1"/>
    <property type="molecule type" value="Transcribed_RNA"/>
</dbReference>
<dbReference type="EMBL" id="HBUF01658894">
    <property type="protein sequence ID" value="CAG6788269.1"/>
    <property type="molecule type" value="Transcribed_RNA"/>
</dbReference>
<proteinExistence type="predicted"/>
<name>A0A8D9FH50_9HEMI</name>
<protein>
    <submittedName>
        <fullName evidence="1">Uncharacterized protein</fullName>
    </submittedName>
</protein>
<reference evidence="1" key="1">
    <citation type="submission" date="2021-05" db="EMBL/GenBank/DDBJ databases">
        <authorList>
            <person name="Alioto T."/>
            <person name="Alioto T."/>
            <person name="Gomez Garrido J."/>
        </authorList>
    </citation>
    <scope>NUCLEOTIDE SEQUENCE</scope>
</reference>
<dbReference type="EMBL" id="HBUF01658895">
    <property type="protein sequence ID" value="CAG6788271.1"/>
    <property type="molecule type" value="Transcribed_RNA"/>
</dbReference>
<dbReference type="EMBL" id="HBUF01658896">
    <property type="protein sequence ID" value="CAG6788273.1"/>
    <property type="molecule type" value="Transcribed_RNA"/>
</dbReference>
<dbReference type="EMBL" id="HBUF01658892">
    <property type="protein sequence ID" value="CAG6788265.1"/>
    <property type="molecule type" value="Transcribed_RNA"/>
</dbReference>
<dbReference type="AlphaFoldDB" id="A0A8D9FH50"/>
<organism evidence="1">
    <name type="scientific">Cacopsylla melanoneura</name>
    <dbReference type="NCBI Taxonomy" id="428564"/>
    <lineage>
        <taxon>Eukaryota</taxon>
        <taxon>Metazoa</taxon>
        <taxon>Ecdysozoa</taxon>
        <taxon>Arthropoda</taxon>
        <taxon>Hexapoda</taxon>
        <taxon>Insecta</taxon>
        <taxon>Pterygota</taxon>
        <taxon>Neoptera</taxon>
        <taxon>Paraneoptera</taxon>
        <taxon>Hemiptera</taxon>
        <taxon>Sternorrhyncha</taxon>
        <taxon>Psylloidea</taxon>
        <taxon>Psyllidae</taxon>
        <taxon>Psyllinae</taxon>
        <taxon>Cacopsylla</taxon>
    </lineage>
</organism>
<evidence type="ECO:0000313" key="1">
    <source>
        <dbReference type="EMBL" id="CAG6788265.1"/>
    </source>
</evidence>
<accession>A0A8D9FH50</accession>
<sequence>MLSPCLSFTILPLVNPITVPVTAERAPILRPATAPIGPPRQVPTIAPNKGYMDALYRAALASCFSPSFTFSWAVSMLSSIRFTDSPCSCTNCPKCVKISFTS</sequence>